<accession>A0ABQ8K3G9</accession>
<comment type="catalytic activity">
    <reaction evidence="8">
        <text>L-seryl-[protein] + ATP = O-phospho-L-seryl-[protein] + ADP + H(+)</text>
        <dbReference type="Rhea" id="RHEA:17989"/>
        <dbReference type="Rhea" id="RHEA-COMP:9863"/>
        <dbReference type="Rhea" id="RHEA-COMP:11604"/>
        <dbReference type="ChEBI" id="CHEBI:15378"/>
        <dbReference type="ChEBI" id="CHEBI:29999"/>
        <dbReference type="ChEBI" id="CHEBI:30616"/>
        <dbReference type="ChEBI" id="CHEBI:83421"/>
        <dbReference type="ChEBI" id="CHEBI:456216"/>
        <dbReference type="EC" id="2.7.11.1"/>
    </reaction>
</comment>
<dbReference type="InterPro" id="IPR008266">
    <property type="entry name" value="Tyr_kinase_AS"/>
</dbReference>
<dbReference type="RefSeq" id="XP_047774514.1">
    <property type="nucleotide sequence ID" value="XM_047924918.1"/>
</dbReference>
<name>A0ABQ8K3G9_9APHY</name>
<evidence type="ECO:0000256" key="7">
    <source>
        <dbReference type="ARBA" id="ARBA00047899"/>
    </source>
</evidence>
<dbReference type="SUPFAM" id="SSF56112">
    <property type="entry name" value="Protein kinase-like (PK-like)"/>
    <property type="match status" value="1"/>
</dbReference>
<dbReference type="PANTHER" id="PTHR47634">
    <property type="entry name" value="PROTEIN KINASE DOMAIN-CONTAINING PROTEIN-RELATED"/>
    <property type="match status" value="1"/>
</dbReference>
<dbReference type="Gene3D" id="1.10.510.10">
    <property type="entry name" value="Transferase(Phosphotransferase) domain 1"/>
    <property type="match status" value="1"/>
</dbReference>
<reference evidence="11 12" key="1">
    <citation type="journal article" date="2021" name="Environ. Microbiol.">
        <title>Gene family expansions and transcriptome signatures uncover fungal adaptations to wood decay.</title>
        <authorList>
            <person name="Hage H."/>
            <person name="Miyauchi S."/>
            <person name="Viragh M."/>
            <person name="Drula E."/>
            <person name="Min B."/>
            <person name="Chaduli D."/>
            <person name="Navarro D."/>
            <person name="Favel A."/>
            <person name="Norest M."/>
            <person name="Lesage-Meessen L."/>
            <person name="Balint B."/>
            <person name="Merenyi Z."/>
            <person name="de Eugenio L."/>
            <person name="Morin E."/>
            <person name="Martinez A.T."/>
            <person name="Baldrian P."/>
            <person name="Stursova M."/>
            <person name="Martinez M.J."/>
            <person name="Novotny C."/>
            <person name="Magnuson J.K."/>
            <person name="Spatafora J.W."/>
            <person name="Maurice S."/>
            <person name="Pangilinan J."/>
            <person name="Andreopoulos W."/>
            <person name="LaButti K."/>
            <person name="Hundley H."/>
            <person name="Na H."/>
            <person name="Kuo A."/>
            <person name="Barry K."/>
            <person name="Lipzen A."/>
            <person name="Henrissat B."/>
            <person name="Riley R."/>
            <person name="Ahrendt S."/>
            <person name="Nagy L.G."/>
            <person name="Grigoriev I.V."/>
            <person name="Martin F."/>
            <person name="Rosso M.N."/>
        </authorList>
    </citation>
    <scope>NUCLEOTIDE SEQUENCE [LARGE SCALE GENOMIC DNA]</scope>
    <source>
        <strain evidence="11 12">CIRM-BRFM 1785</strain>
    </source>
</reference>
<dbReference type="PANTHER" id="PTHR47634:SF9">
    <property type="entry name" value="PROTEIN KINASE DOMAIN-CONTAINING PROTEIN-RELATED"/>
    <property type="match status" value="1"/>
</dbReference>
<dbReference type="PROSITE" id="PS00107">
    <property type="entry name" value="PROTEIN_KINASE_ATP"/>
    <property type="match status" value="1"/>
</dbReference>
<sequence>MLLPGAARAAILTPRFSGAFELELRNSRRFGLSSARMPRWARQLLGPRDPSPPRTFASTGYTIIPPSEKVDEEKLEWYSPSSFYPVRIGEVFQDRYQVVSKLGYGSSATVWLCRDLRQHLYVALKVCMTNFPSVAREKAAFARLEPLKTVKFVQKSLGHFTVNGASGSVHECFVLEALEFNINLCRAFLPGQLYDLILWRQVALEVIQALDFLHSKANIVHGDLRHENILMRGFNDKIFQGMESVEAAQPSARKIDGDRVIHETPDRVPFPKDFKCAVLCDYGEARCSDAAGNVSYLQDIQPFPYRAPEVVLVIPWSYPVDIWNAGVMLWHLFENKSLFNPYDQERESNAIHLLEMMEVMGDPSPKFVRRSLSTDPNNSYFDDNGQWRLPSLRRKEQMSLESQETRLEGKEKAEFLRFTRRMLQWEPEKRATAAELLKDRWLLTGSVD</sequence>
<comment type="catalytic activity">
    <reaction evidence="7">
        <text>L-threonyl-[protein] + ATP = O-phospho-L-threonyl-[protein] + ADP + H(+)</text>
        <dbReference type="Rhea" id="RHEA:46608"/>
        <dbReference type="Rhea" id="RHEA-COMP:11060"/>
        <dbReference type="Rhea" id="RHEA-COMP:11605"/>
        <dbReference type="ChEBI" id="CHEBI:15378"/>
        <dbReference type="ChEBI" id="CHEBI:30013"/>
        <dbReference type="ChEBI" id="CHEBI:30616"/>
        <dbReference type="ChEBI" id="CHEBI:61977"/>
        <dbReference type="ChEBI" id="CHEBI:456216"/>
        <dbReference type="EC" id="2.7.11.1"/>
    </reaction>
</comment>
<dbReference type="PROSITE" id="PS50011">
    <property type="entry name" value="PROTEIN_KINASE_DOM"/>
    <property type="match status" value="1"/>
</dbReference>
<evidence type="ECO:0000256" key="1">
    <source>
        <dbReference type="ARBA" id="ARBA00012513"/>
    </source>
</evidence>
<evidence type="ECO:0000313" key="11">
    <source>
        <dbReference type="EMBL" id="KAH9831387.1"/>
    </source>
</evidence>
<dbReference type="InterPro" id="IPR051334">
    <property type="entry name" value="SRPK"/>
</dbReference>
<evidence type="ECO:0000256" key="5">
    <source>
        <dbReference type="ARBA" id="ARBA00022777"/>
    </source>
</evidence>
<proteinExistence type="predicted"/>
<feature type="binding site" evidence="9">
    <location>
        <position position="125"/>
    </location>
    <ligand>
        <name>ATP</name>
        <dbReference type="ChEBI" id="CHEBI:30616"/>
    </ligand>
</feature>
<feature type="domain" description="Protein kinase" evidence="10">
    <location>
        <begin position="96"/>
        <end position="442"/>
    </location>
</feature>
<keyword evidence="3" id="KW-0808">Transferase</keyword>
<dbReference type="GeneID" id="72005650"/>
<protein>
    <recommendedName>
        <fullName evidence="1">non-specific serine/threonine protein kinase</fullName>
        <ecNumber evidence="1">2.7.11.1</ecNumber>
    </recommendedName>
</protein>
<keyword evidence="6 9" id="KW-0067">ATP-binding</keyword>
<keyword evidence="2" id="KW-0723">Serine/threonine-protein kinase</keyword>
<dbReference type="EC" id="2.7.11.1" evidence="1"/>
<keyword evidence="4 9" id="KW-0547">Nucleotide-binding</keyword>
<evidence type="ECO:0000256" key="2">
    <source>
        <dbReference type="ARBA" id="ARBA00022527"/>
    </source>
</evidence>
<evidence type="ECO:0000256" key="4">
    <source>
        <dbReference type="ARBA" id="ARBA00022741"/>
    </source>
</evidence>
<dbReference type="InterPro" id="IPR017441">
    <property type="entry name" value="Protein_kinase_ATP_BS"/>
</dbReference>
<dbReference type="EMBL" id="JADCUA010000026">
    <property type="protein sequence ID" value="KAH9831387.1"/>
    <property type="molecule type" value="Genomic_DNA"/>
</dbReference>
<keyword evidence="12" id="KW-1185">Reference proteome</keyword>
<dbReference type="InterPro" id="IPR011009">
    <property type="entry name" value="Kinase-like_dom_sf"/>
</dbReference>
<evidence type="ECO:0000256" key="3">
    <source>
        <dbReference type="ARBA" id="ARBA00022679"/>
    </source>
</evidence>
<dbReference type="Proteomes" id="UP000814176">
    <property type="component" value="Unassembled WGS sequence"/>
</dbReference>
<evidence type="ECO:0000313" key="12">
    <source>
        <dbReference type="Proteomes" id="UP000814176"/>
    </source>
</evidence>
<comment type="caution">
    <text evidence="11">The sequence shown here is derived from an EMBL/GenBank/DDBJ whole genome shotgun (WGS) entry which is preliminary data.</text>
</comment>
<evidence type="ECO:0000256" key="6">
    <source>
        <dbReference type="ARBA" id="ARBA00022840"/>
    </source>
</evidence>
<gene>
    <name evidence="11" type="ORF">C8Q71DRAFT_782282</name>
</gene>
<dbReference type="PROSITE" id="PS00109">
    <property type="entry name" value="PROTEIN_KINASE_TYR"/>
    <property type="match status" value="1"/>
</dbReference>
<dbReference type="Gene3D" id="3.30.200.20">
    <property type="entry name" value="Phosphorylase Kinase, domain 1"/>
    <property type="match status" value="1"/>
</dbReference>
<dbReference type="SMART" id="SM00220">
    <property type="entry name" value="S_TKc"/>
    <property type="match status" value="1"/>
</dbReference>
<dbReference type="Pfam" id="PF00069">
    <property type="entry name" value="Pkinase"/>
    <property type="match status" value="1"/>
</dbReference>
<organism evidence="11 12">
    <name type="scientific">Rhodofomes roseus</name>
    <dbReference type="NCBI Taxonomy" id="34475"/>
    <lineage>
        <taxon>Eukaryota</taxon>
        <taxon>Fungi</taxon>
        <taxon>Dikarya</taxon>
        <taxon>Basidiomycota</taxon>
        <taxon>Agaricomycotina</taxon>
        <taxon>Agaricomycetes</taxon>
        <taxon>Polyporales</taxon>
        <taxon>Rhodofomes</taxon>
    </lineage>
</organism>
<evidence type="ECO:0000256" key="9">
    <source>
        <dbReference type="PROSITE-ProRule" id="PRU10141"/>
    </source>
</evidence>
<evidence type="ECO:0000259" key="10">
    <source>
        <dbReference type="PROSITE" id="PS50011"/>
    </source>
</evidence>
<keyword evidence="5" id="KW-0418">Kinase</keyword>
<evidence type="ECO:0000256" key="8">
    <source>
        <dbReference type="ARBA" id="ARBA00048679"/>
    </source>
</evidence>
<dbReference type="InterPro" id="IPR000719">
    <property type="entry name" value="Prot_kinase_dom"/>
</dbReference>